<dbReference type="PRINTS" id="PR01041">
    <property type="entry name" value="TRNASYNTHMET"/>
</dbReference>
<dbReference type="Gene3D" id="3.40.50.620">
    <property type="entry name" value="HUPs"/>
    <property type="match status" value="1"/>
</dbReference>
<dbReference type="InterPro" id="IPR014758">
    <property type="entry name" value="Met-tRNA_synth"/>
</dbReference>
<comment type="cofactor">
    <cofactor evidence="1">
        <name>Zn(2+)</name>
        <dbReference type="ChEBI" id="CHEBI:29105"/>
    </cofactor>
</comment>
<proteinExistence type="inferred from homology"/>
<dbReference type="SUPFAM" id="SSF52374">
    <property type="entry name" value="Nucleotidylyl transferase"/>
    <property type="match status" value="1"/>
</dbReference>
<evidence type="ECO:0000313" key="14">
    <source>
        <dbReference type="Proteomes" id="UP000811481"/>
    </source>
</evidence>
<dbReference type="InterPro" id="IPR014729">
    <property type="entry name" value="Rossmann-like_a/b/a_fold"/>
</dbReference>
<dbReference type="GO" id="GO:0004825">
    <property type="term" value="F:methionine-tRNA ligase activity"/>
    <property type="evidence" value="ECO:0007669"/>
    <property type="project" value="UniProtKB-EC"/>
</dbReference>
<evidence type="ECO:0000313" key="13">
    <source>
        <dbReference type="EMBL" id="MBS2126333.1"/>
    </source>
</evidence>
<dbReference type="PANTHER" id="PTHR43326">
    <property type="entry name" value="METHIONYL-TRNA SYNTHETASE"/>
    <property type="match status" value="1"/>
</dbReference>
<keyword evidence="3 10" id="KW-0436">Ligase</keyword>
<keyword evidence="4" id="KW-0479">Metal-binding</keyword>
<dbReference type="HAMAP" id="MF_01228">
    <property type="entry name" value="Met_tRNA_synth_type2"/>
    <property type="match status" value="1"/>
</dbReference>
<comment type="subunit">
    <text evidence="10">Monomer.</text>
</comment>
<dbReference type="InterPro" id="IPR009080">
    <property type="entry name" value="tRNAsynth_Ia_anticodon-bd"/>
</dbReference>
<gene>
    <name evidence="10" type="primary">metG</name>
    <name evidence="13" type="ORF">J8J04_01275</name>
</gene>
<organism evidence="13 14">
    <name type="scientific">'Fragaria x ananassa' phyllody phytoplasma</name>
    <dbReference type="NCBI Taxonomy" id="2358428"/>
    <lineage>
        <taxon>Bacteria</taxon>
        <taxon>Bacillati</taxon>
        <taxon>Mycoplasmatota</taxon>
        <taxon>Mollicutes</taxon>
        <taxon>Acholeplasmatales</taxon>
        <taxon>Acholeplasmataceae</taxon>
        <taxon>Candidatus Phytoplasma</taxon>
        <taxon>16SrXIII (Mexican periwinkle virescence group)</taxon>
    </lineage>
</organism>
<evidence type="ECO:0000259" key="12">
    <source>
        <dbReference type="Pfam" id="PF09334"/>
    </source>
</evidence>
<evidence type="ECO:0000256" key="9">
    <source>
        <dbReference type="ARBA" id="ARBA00023146"/>
    </source>
</evidence>
<dbReference type="SUPFAM" id="SSF47323">
    <property type="entry name" value="Anticodon-binding domain of a subclass of class I aminoacyl-tRNA synthetases"/>
    <property type="match status" value="1"/>
</dbReference>
<evidence type="ECO:0000256" key="3">
    <source>
        <dbReference type="ARBA" id="ARBA00022598"/>
    </source>
</evidence>
<dbReference type="NCBIfam" id="TIGR00398">
    <property type="entry name" value="metG"/>
    <property type="match status" value="1"/>
</dbReference>
<keyword evidence="14" id="KW-1185">Reference proteome</keyword>
<dbReference type="Pfam" id="PF01406">
    <property type="entry name" value="tRNA-synt_1e"/>
    <property type="match status" value="1"/>
</dbReference>
<dbReference type="Gene3D" id="1.10.730.10">
    <property type="entry name" value="Isoleucyl-tRNA Synthetase, Domain 1"/>
    <property type="match status" value="1"/>
</dbReference>
<evidence type="ECO:0000256" key="4">
    <source>
        <dbReference type="ARBA" id="ARBA00022723"/>
    </source>
</evidence>
<comment type="caution">
    <text evidence="13">The sequence shown here is derived from an EMBL/GenBank/DDBJ whole genome shotgun (WGS) entry which is preliminary data.</text>
</comment>
<feature type="domain" description="Methionyl/Leucyl tRNA synthetase" evidence="12">
    <location>
        <begin position="139"/>
        <end position="362"/>
    </location>
</feature>
<dbReference type="PANTHER" id="PTHR43326:SF1">
    <property type="entry name" value="METHIONINE--TRNA LIGASE, MITOCHONDRIAL"/>
    <property type="match status" value="1"/>
</dbReference>
<comment type="function">
    <text evidence="2 10">Is required not only for elongation of protein synthesis but also for the initiation of all mRNA translation through initiator tRNA(fMet) aminoacylation.</text>
</comment>
<keyword evidence="6" id="KW-0862">Zinc</keyword>
<dbReference type="CDD" id="cd07957">
    <property type="entry name" value="Anticodon_Ia_Met"/>
    <property type="match status" value="1"/>
</dbReference>
<accession>A0ABS5K387</accession>
<dbReference type="NCBIfam" id="NF008900">
    <property type="entry name" value="PRK12267.1"/>
    <property type="match status" value="1"/>
</dbReference>
<dbReference type="InterPro" id="IPR023457">
    <property type="entry name" value="Met-tRNA_synth_2"/>
</dbReference>
<reference evidence="13" key="1">
    <citation type="submission" date="2021-04" db="EMBL/GenBank/DDBJ databases">
        <title>Draft genome sequence of StrPh-CL8, a phytoplasma strain causing strawberry phyllody in Chile.</title>
        <authorList>
            <person name="Cui W."/>
            <person name="Zamorano A."/>
            <person name="Fiore N."/>
        </authorList>
    </citation>
    <scope>NUCLEOTIDE SEQUENCE [LARGE SCALE GENOMIC DNA]</scope>
    <source>
        <strain evidence="13">StrPh-Cl</strain>
    </source>
</reference>
<protein>
    <recommendedName>
        <fullName evidence="10">Methionine--tRNA ligase</fullName>
        <ecNumber evidence="10">6.1.1.10</ecNumber>
    </recommendedName>
    <alternativeName>
        <fullName evidence="10">Methionyl-tRNA synthetase</fullName>
        <shortName evidence="10">MetRS</shortName>
    </alternativeName>
</protein>
<keyword evidence="10" id="KW-0963">Cytoplasm</keyword>
<evidence type="ECO:0000256" key="7">
    <source>
        <dbReference type="ARBA" id="ARBA00022840"/>
    </source>
</evidence>
<sequence>MNSQLKFYLTTSIVYASGIPHIGNVYEIILADAIARFQRLDGYDVLFQTGTDEHGQKIAKKALQQGIKPQEYVNHVSSEIKRIYDLMQISYDQFVKTTDQSHQKTVQAIFEKLYQKGDIYLCKYQGLYSVVEESYVLEKELIDGKTLNGETPILISEETYFFKLSKYQDRLLQYLINNPDLIKPQNQRKELLNLLKKPLNDLSISRTSFQWGIPVAFNPKHVIYVWIDALSNYLTGLKYNPHLSSNQPLLQYWPCDLHVIGKDILRFHLIYWPILLMALEMELPKQFLAHPWVLFDKNKMSKSLGNVLYVDDLLKIFPIDSIRYFVLHEIPYAQDGNITYELLVERHNSDLVNVVGNLVHRIFGMVKSYRQNHLNKILINPSENDDFDLSLKVLSILSLVRQKMVERKVGDALAEIMKLARFINKYIDLVEPWKLFRITEKTSLLDYILYSLFESLRFLGVLLKPFLPQTADKILFQIRAQAVTFESLNTFGLLDSQELMQDEILFQRLNLDTVLSFFNVT</sequence>
<dbReference type="Pfam" id="PF09334">
    <property type="entry name" value="tRNA-synt_1g"/>
    <property type="match status" value="1"/>
</dbReference>
<feature type="domain" description="tRNA synthetases class I catalytic" evidence="11">
    <location>
        <begin position="3"/>
        <end position="126"/>
    </location>
</feature>
<feature type="short sequence motif" description="'KMSKS' region" evidence="10">
    <location>
        <begin position="299"/>
        <end position="303"/>
    </location>
</feature>
<evidence type="ECO:0000256" key="10">
    <source>
        <dbReference type="HAMAP-Rule" id="MF_01228"/>
    </source>
</evidence>
<dbReference type="RefSeq" id="WP_212331192.1">
    <property type="nucleotide sequence ID" value="NZ_JAGVRH010000003.1"/>
</dbReference>
<dbReference type="InterPro" id="IPR033911">
    <property type="entry name" value="MetRS_core"/>
</dbReference>
<evidence type="ECO:0000256" key="2">
    <source>
        <dbReference type="ARBA" id="ARBA00003314"/>
    </source>
</evidence>
<dbReference type="Proteomes" id="UP000811481">
    <property type="component" value="Unassembled WGS sequence"/>
</dbReference>
<evidence type="ECO:0000259" key="11">
    <source>
        <dbReference type="Pfam" id="PF01406"/>
    </source>
</evidence>
<dbReference type="EC" id="6.1.1.10" evidence="10"/>
<dbReference type="InterPro" id="IPR015413">
    <property type="entry name" value="Methionyl/Leucyl_tRNA_Synth"/>
</dbReference>
<keyword evidence="7 10" id="KW-0067">ATP-binding</keyword>
<dbReference type="InterPro" id="IPR041872">
    <property type="entry name" value="Anticodon_Met"/>
</dbReference>
<evidence type="ECO:0000256" key="6">
    <source>
        <dbReference type="ARBA" id="ARBA00022833"/>
    </source>
</evidence>
<name>A0ABS5K387_9MOLU</name>
<keyword evidence="9 10" id="KW-0030">Aminoacyl-tRNA synthetase</keyword>
<evidence type="ECO:0000256" key="8">
    <source>
        <dbReference type="ARBA" id="ARBA00022917"/>
    </source>
</evidence>
<keyword evidence="5 10" id="KW-0547">Nucleotide-binding</keyword>
<keyword evidence="8 10" id="KW-0648">Protein biosynthesis</keyword>
<evidence type="ECO:0000256" key="1">
    <source>
        <dbReference type="ARBA" id="ARBA00001947"/>
    </source>
</evidence>
<dbReference type="CDD" id="cd00814">
    <property type="entry name" value="MetRS_core"/>
    <property type="match status" value="1"/>
</dbReference>
<dbReference type="Gene3D" id="2.170.220.10">
    <property type="match status" value="1"/>
</dbReference>
<comment type="catalytic activity">
    <reaction evidence="10">
        <text>tRNA(Met) + L-methionine + ATP = L-methionyl-tRNA(Met) + AMP + diphosphate</text>
        <dbReference type="Rhea" id="RHEA:13481"/>
        <dbReference type="Rhea" id="RHEA-COMP:9667"/>
        <dbReference type="Rhea" id="RHEA-COMP:9698"/>
        <dbReference type="ChEBI" id="CHEBI:30616"/>
        <dbReference type="ChEBI" id="CHEBI:33019"/>
        <dbReference type="ChEBI" id="CHEBI:57844"/>
        <dbReference type="ChEBI" id="CHEBI:78442"/>
        <dbReference type="ChEBI" id="CHEBI:78530"/>
        <dbReference type="ChEBI" id="CHEBI:456215"/>
        <dbReference type="EC" id="6.1.1.10"/>
    </reaction>
</comment>
<comment type="subcellular location">
    <subcellularLocation>
        <location evidence="10">Cytoplasm</location>
    </subcellularLocation>
</comment>
<evidence type="ECO:0000256" key="5">
    <source>
        <dbReference type="ARBA" id="ARBA00022741"/>
    </source>
</evidence>
<dbReference type="InterPro" id="IPR032678">
    <property type="entry name" value="tRNA-synt_1_cat_dom"/>
</dbReference>
<comment type="caution">
    <text evidence="10">Lacks conserved residue(s) required for the propagation of feature annotation.</text>
</comment>
<dbReference type="EMBL" id="JAGVRH010000003">
    <property type="protein sequence ID" value="MBS2126333.1"/>
    <property type="molecule type" value="Genomic_DNA"/>
</dbReference>
<comment type="similarity">
    <text evidence="10">Belongs to the class-I aminoacyl-tRNA synthetase family. MetG type 2B subfamily.</text>
</comment>